<feature type="transmembrane region" description="Helical" evidence="3">
    <location>
        <begin position="45"/>
        <end position="67"/>
    </location>
</feature>
<dbReference type="EMBL" id="HBEG01050605">
    <property type="protein sequence ID" value="CAD8387147.1"/>
    <property type="molecule type" value="Transcribed_RNA"/>
</dbReference>
<protein>
    <submittedName>
        <fullName evidence="4">Uncharacterized protein</fullName>
    </submittedName>
</protein>
<dbReference type="AlphaFoldDB" id="A0A7S0B932"/>
<feature type="transmembrane region" description="Helical" evidence="3">
    <location>
        <begin position="539"/>
        <end position="556"/>
    </location>
</feature>
<evidence type="ECO:0000256" key="1">
    <source>
        <dbReference type="SAM" id="Coils"/>
    </source>
</evidence>
<name>A0A7S0B932_9DINO</name>
<evidence type="ECO:0000313" key="4">
    <source>
        <dbReference type="EMBL" id="CAD8387147.1"/>
    </source>
</evidence>
<evidence type="ECO:0000256" key="3">
    <source>
        <dbReference type="SAM" id="Phobius"/>
    </source>
</evidence>
<feature type="transmembrane region" description="Helical" evidence="3">
    <location>
        <begin position="196"/>
        <end position="214"/>
    </location>
</feature>
<keyword evidence="3" id="KW-0812">Transmembrane</keyword>
<accession>A0A7S0B932</accession>
<proteinExistence type="predicted"/>
<keyword evidence="3" id="KW-0472">Membrane</keyword>
<sequence>METNLEQGLLEGSERTPLTSFPPLAKRKTTPEMLPKESKPLSNKFYSKLSLAWSIAFWVSVFFIPVISQTAHDWFFIGLDLKKVLHSPDFEDYWPNTVQLIVFTVYMSTGNTCQLAWQGVAGTLAAGINQWCMGHLFPYGGKCEKLGIATGNGMRAACLQHTDPNYGKYEWFVWLDAIGFIFLCLASNSNENTMKFGMSWHIFYMMAFMSPTGYIPSHAVTVTTFFGAFLAILVTLVPKYTGNDFSWGLLTAYKIGDHPKLIANAMKQISSDAVKFMLADKPTDVEERYRFKVDRVAIENKVNELPGIAAAMLNDHEVSWWEGWLFGLRGASSLERFRQKRSHCGIFAHSFQDDIGGFDDVACIIKRVTMDADSSTFRAMEKAGIDEMSKERKELRVPLEALNNASMDLLMKISDWQWAQEHLTSEDDASLDVATDMVNKRWKDLYDQYHNWTQTHPVQAESPARQELRRNMSVFVFAILQLAKEVIDLTKKVKAKYKGGEKTEQGLANLMMEAFKSTWFSNGTPFVLSAFKDPEKRSFVLRNTLSIGICFLMGNILQGNVFHAYDASLASTLAVLVSHFPGSAFYKNLMRLLGLAIGNALPIIMLAVVSLFGDYASFVHFLAFFLFELYFTLMYYTSPEWKYVGCIVAGFGCYSFVGTAVTWNKDSFAAGYCKLGGATAAITVQIVVDQVGQRGKFPRDIVVENMRKFLYGESDALGLLGVFEKFQKYLSSESSKEVIEDIKNATKKLKELMIAQQQMVSECEAKTTMIAGPKPPFKLDLYKGALTAVKELLDEVDALCLVDEFGEFEGMMFPAKWYDTTFDPFYTDVLVSMNRAFKLLMRILEQNKEDLISKMEVKEMICNPRDDCSVETNHLRMAVVRRILTDSLRQTLEIERLCCQSGSLELEE</sequence>
<feature type="transmembrane region" description="Helical" evidence="3">
    <location>
        <begin position="643"/>
        <end position="663"/>
    </location>
</feature>
<keyword evidence="1" id="KW-0175">Coiled coil</keyword>
<feature type="transmembrane region" description="Helical" evidence="3">
    <location>
        <begin position="220"/>
        <end position="237"/>
    </location>
</feature>
<keyword evidence="3" id="KW-1133">Transmembrane helix</keyword>
<feature type="transmembrane region" description="Helical" evidence="3">
    <location>
        <begin position="618"/>
        <end position="636"/>
    </location>
</feature>
<organism evidence="4">
    <name type="scientific">Pyrodinium bahamense</name>
    <dbReference type="NCBI Taxonomy" id="73915"/>
    <lineage>
        <taxon>Eukaryota</taxon>
        <taxon>Sar</taxon>
        <taxon>Alveolata</taxon>
        <taxon>Dinophyceae</taxon>
        <taxon>Gonyaulacales</taxon>
        <taxon>Pyrocystaceae</taxon>
        <taxon>Pyrodinium</taxon>
    </lineage>
</organism>
<evidence type="ECO:0000256" key="2">
    <source>
        <dbReference type="SAM" id="MobiDB-lite"/>
    </source>
</evidence>
<feature type="transmembrane region" description="Helical" evidence="3">
    <location>
        <begin position="592"/>
        <end position="612"/>
    </location>
</feature>
<gene>
    <name evidence="4" type="ORF">PBAH0796_LOCUS30835</name>
</gene>
<feature type="transmembrane region" description="Helical" evidence="3">
    <location>
        <begin position="171"/>
        <end position="189"/>
    </location>
</feature>
<reference evidence="4" key="1">
    <citation type="submission" date="2021-01" db="EMBL/GenBank/DDBJ databases">
        <authorList>
            <person name="Corre E."/>
            <person name="Pelletier E."/>
            <person name="Niang G."/>
            <person name="Scheremetjew M."/>
            <person name="Finn R."/>
            <person name="Kale V."/>
            <person name="Holt S."/>
            <person name="Cochrane G."/>
            <person name="Meng A."/>
            <person name="Brown T."/>
            <person name="Cohen L."/>
        </authorList>
    </citation>
    <scope>NUCLEOTIDE SEQUENCE</scope>
    <source>
        <strain evidence="4">Pbaha01</strain>
    </source>
</reference>
<feature type="region of interest" description="Disordered" evidence="2">
    <location>
        <begin position="1"/>
        <end position="38"/>
    </location>
</feature>
<feature type="coiled-coil region" evidence="1">
    <location>
        <begin position="735"/>
        <end position="762"/>
    </location>
</feature>